<evidence type="ECO:0000256" key="2">
    <source>
        <dbReference type="SAM" id="SignalP"/>
    </source>
</evidence>
<evidence type="ECO:0000313" key="4">
    <source>
        <dbReference type="Proteomes" id="UP001146120"/>
    </source>
</evidence>
<feature type="chain" id="PRO_5043718893" description="Serine protease" evidence="2">
    <location>
        <begin position="31"/>
        <end position="461"/>
    </location>
</feature>
<organism evidence="3 4">
    <name type="scientific">Lagenidium giganteum</name>
    <dbReference type="NCBI Taxonomy" id="4803"/>
    <lineage>
        <taxon>Eukaryota</taxon>
        <taxon>Sar</taxon>
        <taxon>Stramenopiles</taxon>
        <taxon>Oomycota</taxon>
        <taxon>Peronosporomycetes</taxon>
        <taxon>Pythiales</taxon>
        <taxon>Pythiaceae</taxon>
    </lineage>
</organism>
<evidence type="ECO:0000313" key="3">
    <source>
        <dbReference type="EMBL" id="DAZ95555.1"/>
    </source>
</evidence>
<reference evidence="3" key="1">
    <citation type="submission" date="2022-11" db="EMBL/GenBank/DDBJ databases">
        <authorList>
            <person name="Morgan W.R."/>
            <person name="Tartar A."/>
        </authorList>
    </citation>
    <scope>NUCLEOTIDE SEQUENCE</scope>
    <source>
        <strain evidence="3">ARSEF 373</strain>
    </source>
</reference>
<dbReference type="SUPFAM" id="SSF50494">
    <property type="entry name" value="Trypsin-like serine proteases"/>
    <property type="match status" value="1"/>
</dbReference>
<dbReference type="Pfam" id="PF13365">
    <property type="entry name" value="Trypsin_2"/>
    <property type="match status" value="1"/>
</dbReference>
<sequence length="461" mass="48205">MVSSVRSRCRGAQALCVLLLIFVAASTTQGDEDQVETAVQVAAVSQESGLLLGVGCGLADYDKLPTVSSDGDLASWTPSYRVLQDSGAGSGVLTLHFSRFQLPPEDFVLLRSSSVDRLSSSVQVLYGHNNTGAFYAFPIQGSGFVVEFFKKARPSSTAPASSASCVGFEIDGVRFTPKEDSETLLEGLPTPTPGTLVALTAPANASRERTQSESICGEDESQEAVCAATKAGTNGAAMVAHSAAVARLVIRKNNNLNIAYCTGFLLGCEGHVLTNQHCIGNWLDALNTAVEFHAEAATCGPTESCESRAACPGRTQISSTQLVAVSKDLDYALVRLVPAYSSQALLTQVGGYLQLRASGPRLGEEVYIPQYPLGWGKRIAWTADGKPGRIESLTTSECGGSDAGYYVDTQEGSSGSPVIAQSDNTVVALHHCGGCLNGGIPSQALIADLQLKGVLPRCATA</sequence>
<accession>A0AAV2YKN7</accession>
<proteinExistence type="predicted"/>
<evidence type="ECO:0008006" key="5">
    <source>
        <dbReference type="Google" id="ProtNLM"/>
    </source>
</evidence>
<dbReference type="PANTHER" id="PTHR36234:SF5">
    <property type="entry name" value="LYSYL ENDOPEPTIDASE"/>
    <property type="match status" value="1"/>
</dbReference>
<comment type="caution">
    <text evidence="3">The sequence shown here is derived from an EMBL/GenBank/DDBJ whole genome shotgun (WGS) entry which is preliminary data.</text>
</comment>
<evidence type="ECO:0000256" key="1">
    <source>
        <dbReference type="ARBA" id="ARBA00023026"/>
    </source>
</evidence>
<keyword evidence="2" id="KW-0732">Signal</keyword>
<feature type="signal peptide" evidence="2">
    <location>
        <begin position="1"/>
        <end position="30"/>
    </location>
</feature>
<keyword evidence="1" id="KW-0843">Virulence</keyword>
<dbReference type="InterPro" id="IPR009003">
    <property type="entry name" value="Peptidase_S1_PA"/>
</dbReference>
<dbReference type="InterPro" id="IPR043504">
    <property type="entry name" value="Peptidase_S1_PA_chymotrypsin"/>
</dbReference>
<dbReference type="PANTHER" id="PTHR36234">
    <property type="entry name" value="LYSYL ENDOPEPTIDASE"/>
    <property type="match status" value="1"/>
</dbReference>
<name>A0AAV2YKN7_9STRA</name>
<dbReference type="Gene3D" id="2.40.10.10">
    <property type="entry name" value="Trypsin-like serine proteases"/>
    <property type="match status" value="2"/>
</dbReference>
<reference evidence="3" key="2">
    <citation type="journal article" date="2023" name="Microbiol Resour">
        <title>Decontamination and Annotation of the Draft Genome Sequence of the Oomycete Lagenidium giganteum ARSEF 373.</title>
        <authorList>
            <person name="Morgan W.R."/>
            <person name="Tartar A."/>
        </authorList>
    </citation>
    <scope>NUCLEOTIDE SEQUENCE</scope>
    <source>
        <strain evidence="3">ARSEF 373</strain>
    </source>
</reference>
<keyword evidence="4" id="KW-1185">Reference proteome</keyword>
<dbReference type="AlphaFoldDB" id="A0AAV2YKN7"/>
<protein>
    <recommendedName>
        <fullName evidence="5">Serine protease</fullName>
    </recommendedName>
</protein>
<gene>
    <name evidence="3" type="ORF">N0F65_005871</name>
</gene>
<dbReference type="EMBL" id="DAKRPA010000199">
    <property type="protein sequence ID" value="DAZ95555.1"/>
    <property type="molecule type" value="Genomic_DNA"/>
</dbReference>
<dbReference type="Proteomes" id="UP001146120">
    <property type="component" value="Unassembled WGS sequence"/>
</dbReference>